<evidence type="ECO:0000313" key="10">
    <source>
        <dbReference type="WBParaSite" id="sdigi.contig1290.g10314.t1"/>
    </source>
</evidence>
<protein>
    <recommendedName>
        <fullName evidence="6">methylated diphthine methylhydrolase</fullName>
        <ecNumber evidence="6">3.1.1.97</ecNumber>
    </recommendedName>
</protein>
<feature type="repeat" description="WD" evidence="8">
    <location>
        <begin position="158"/>
        <end position="180"/>
    </location>
</feature>
<dbReference type="InterPro" id="IPR001680">
    <property type="entry name" value="WD40_rpt"/>
</dbReference>
<dbReference type="PANTHER" id="PTHR46042:SF1">
    <property type="entry name" value="DIPHTHINE METHYLTRANSFERASE"/>
    <property type="match status" value="1"/>
</dbReference>
<evidence type="ECO:0000256" key="1">
    <source>
        <dbReference type="ARBA" id="ARBA00005156"/>
    </source>
</evidence>
<evidence type="ECO:0000256" key="4">
    <source>
        <dbReference type="ARBA" id="ARBA00022801"/>
    </source>
</evidence>
<evidence type="ECO:0000256" key="7">
    <source>
        <dbReference type="ARBA" id="ARBA00047551"/>
    </source>
</evidence>
<dbReference type="AlphaFoldDB" id="A0A915PF81"/>
<evidence type="ECO:0000256" key="8">
    <source>
        <dbReference type="PROSITE-ProRule" id="PRU00221"/>
    </source>
</evidence>
<organism evidence="9 10">
    <name type="scientific">Setaria digitata</name>
    <dbReference type="NCBI Taxonomy" id="48799"/>
    <lineage>
        <taxon>Eukaryota</taxon>
        <taxon>Metazoa</taxon>
        <taxon>Ecdysozoa</taxon>
        <taxon>Nematoda</taxon>
        <taxon>Chromadorea</taxon>
        <taxon>Rhabditida</taxon>
        <taxon>Spirurina</taxon>
        <taxon>Spiruromorpha</taxon>
        <taxon>Filarioidea</taxon>
        <taxon>Setariidae</taxon>
        <taxon>Setaria</taxon>
    </lineage>
</organism>
<dbReference type="PROSITE" id="PS50082">
    <property type="entry name" value="WD_REPEATS_2"/>
    <property type="match status" value="1"/>
</dbReference>
<sequence length="331" mass="37335">MHSCSLVLHEKPAAVEFIEKNSLQSVVATYELRDGNVAGSIYKLHRNKVDKLITLPGGIFRFVLHSDGHVIATLTTGSIAVVDTHLNGYRTLPVTEKGVLLSVSIYGNSALCTDVYGTIYGIDLETGSIFSSFLGHISPYTKEPCEVWTATWLDINCILSGGEDNLLKLWDLRSNKKQPVNVNRAHQSGVISLYGESPEYVISGSYDDYLRRIDLRNFVQCVCDKKMNGSGWSIRIADKNSYIVSCMYGGWTLIKKENFDIIQENDKLVARNGRATIVFRNILLRDTLWGFLELRPVSFSLFCLSLRIKLNWPISCYIWDSEAFILDDDIW</sequence>
<reference evidence="10" key="1">
    <citation type="submission" date="2022-11" db="UniProtKB">
        <authorList>
            <consortium name="WormBaseParasite"/>
        </authorList>
    </citation>
    <scope>IDENTIFICATION</scope>
</reference>
<dbReference type="GO" id="GO:0061685">
    <property type="term" value="F:diphthine methylesterase activity"/>
    <property type="evidence" value="ECO:0007669"/>
    <property type="project" value="UniProtKB-EC"/>
</dbReference>
<proteinExistence type="inferred from homology"/>
<dbReference type="InterPro" id="IPR052415">
    <property type="entry name" value="Diphthine_MTase"/>
</dbReference>
<dbReference type="Proteomes" id="UP000887581">
    <property type="component" value="Unplaced"/>
</dbReference>
<dbReference type="PANTHER" id="PTHR46042">
    <property type="entry name" value="DIPHTHINE METHYLTRANSFERASE"/>
    <property type="match status" value="1"/>
</dbReference>
<evidence type="ECO:0000256" key="6">
    <source>
        <dbReference type="ARBA" id="ARBA00039131"/>
    </source>
</evidence>
<keyword evidence="3" id="KW-0677">Repeat</keyword>
<dbReference type="SUPFAM" id="SSF50978">
    <property type="entry name" value="WD40 repeat-like"/>
    <property type="match status" value="1"/>
</dbReference>
<keyword evidence="4" id="KW-0378">Hydrolase</keyword>
<dbReference type="Gene3D" id="2.130.10.10">
    <property type="entry name" value="YVTN repeat-like/Quinoprotein amine dehydrogenase"/>
    <property type="match status" value="1"/>
</dbReference>
<accession>A0A915PF81</accession>
<dbReference type="GO" id="GO:0017183">
    <property type="term" value="P:protein histidyl modification to diphthamide"/>
    <property type="evidence" value="ECO:0007669"/>
    <property type="project" value="TreeGrafter"/>
</dbReference>
<evidence type="ECO:0000256" key="2">
    <source>
        <dbReference type="ARBA" id="ARBA00022574"/>
    </source>
</evidence>
<dbReference type="GO" id="GO:0005737">
    <property type="term" value="C:cytoplasm"/>
    <property type="evidence" value="ECO:0007669"/>
    <property type="project" value="TreeGrafter"/>
</dbReference>
<name>A0A915PF81_9BILA</name>
<dbReference type="SMART" id="SM00320">
    <property type="entry name" value="WD40"/>
    <property type="match status" value="2"/>
</dbReference>
<comment type="pathway">
    <text evidence="1">Protein modification; peptidyl-diphthamide biosynthesis.</text>
</comment>
<dbReference type="InterPro" id="IPR036322">
    <property type="entry name" value="WD40_repeat_dom_sf"/>
</dbReference>
<keyword evidence="9" id="KW-1185">Reference proteome</keyword>
<keyword evidence="2 8" id="KW-0853">WD repeat</keyword>
<evidence type="ECO:0000256" key="5">
    <source>
        <dbReference type="ARBA" id="ARBA00038092"/>
    </source>
</evidence>
<dbReference type="WBParaSite" id="sdigi.contig1290.g10314.t1">
    <property type="protein sequence ID" value="sdigi.contig1290.g10314.t1"/>
    <property type="gene ID" value="sdigi.contig1290.g10314"/>
</dbReference>
<dbReference type="InterPro" id="IPR015943">
    <property type="entry name" value="WD40/YVTN_repeat-like_dom_sf"/>
</dbReference>
<dbReference type="EC" id="3.1.1.97" evidence="6"/>
<evidence type="ECO:0000256" key="3">
    <source>
        <dbReference type="ARBA" id="ARBA00022737"/>
    </source>
</evidence>
<comment type="similarity">
    <text evidence="5">Belongs to the DPH7 family.</text>
</comment>
<evidence type="ECO:0000313" key="9">
    <source>
        <dbReference type="Proteomes" id="UP000887581"/>
    </source>
</evidence>
<comment type="catalytic activity">
    <reaction evidence="7">
        <text>diphthine methyl ester-[translation elongation factor 2] + H2O = diphthine-[translation elongation factor 2] + methanol + H(+)</text>
        <dbReference type="Rhea" id="RHEA:42656"/>
        <dbReference type="Rhea" id="RHEA-COMP:10172"/>
        <dbReference type="Rhea" id="RHEA-COMP:10173"/>
        <dbReference type="ChEBI" id="CHEBI:15377"/>
        <dbReference type="ChEBI" id="CHEBI:15378"/>
        <dbReference type="ChEBI" id="CHEBI:17790"/>
        <dbReference type="ChEBI" id="CHEBI:79005"/>
        <dbReference type="ChEBI" id="CHEBI:82696"/>
        <dbReference type="EC" id="3.1.1.97"/>
    </reaction>
</comment>